<proteinExistence type="predicted"/>
<feature type="region of interest" description="Disordered" evidence="2">
    <location>
        <begin position="414"/>
        <end position="436"/>
    </location>
</feature>
<protein>
    <submittedName>
        <fullName evidence="4">PP2C family protein-serine/threonine phosphatase</fullName>
        <ecNumber evidence="4">3.1.3.16</ecNumber>
    </submittedName>
</protein>
<dbReference type="InterPro" id="IPR001932">
    <property type="entry name" value="PPM-type_phosphatase-like_dom"/>
</dbReference>
<dbReference type="Gene3D" id="3.60.40.10">
    <property type="entry name" value="PPM-type phosphatase domain"/>
    <property type="match status" value="1"/>
</dbReference>
<dbReference type="Pfam" id="PF07228">
    <property type="entry name" value="SpoIIE"/>
    <property type="match status" value="1"/>
</dbReference>
<feature type="compositionally biased region" description="Polar residues" evidence="2">
    <location>
        <begin position="418"/>
        <end position="427"/>
    </location>
</feature>
<name>A0ABV2UGK1_9ACTN</name>
<dbReference type="EC" id="3.1.3.16" evidence="4"/>
<dbReference type="SMART" id="SM00331">
    <property type="entry name" value="PP2C_SIG"/>
    <property type="match status" value="1"/>
</dbReference>
<dbReference type="InterPro" id="IPR036457">
    <property type="entry name" value="PPM-type-like_dom_sf"/>
</dbReference>
<sequence>MNSAEAARARVLAELIAASHLMTLEQLPGTVASHAAGVGWPQVLIYLADLQQVRLYLLPGSVDVSRGGADVPAELSVEGSVAGRAFQLGKVFPASASAKGQWWVPLLDGTERLGVLRVGVPGAQVEADEDLNKLAGLVALLLVSKRDTSDSYSQLIRRRRMEVSAEMEWQLMPPRTFATDRVLISAIMEPAYQVSGDAFDYALTGESVHLSVFDAMGHDTAAGLTANLALAAARNHRRQGADLLQTAEGVSKILTEQFAGSRYATGILADLHLSTGVLTWTNYGHHPPVVIRGNRTLVHLSCSPAPPMGTGLNQPGTLCRDQLEPRDRLLLYTDGITEARNQNGQEFGLDGLTEFLIRHHADDLPVPETLRRLIGRHLDYHDGRLNDDATVMLVEWHGPTPYRPSQLQALAGLPPSTAPETISSAWAQQPADDGGP</sequence>
<keyword evidence="5" id="KW-1185">Reference proteome</keyword>
<comment type="caution">
    <text evidence="4">The sequence shown here is derived from an EMBL/GenBank/DDBJ whole genome shotgun (WGS) entry which is preliminary data.</text>
</comment>
<dbReference type="SUPFAM" id="SSF81606">
    <property type="entry name" value="PP2C-like"/>
    <property type="match status" value="1"/>
</dbReference>
<gene>
    <name evidence="4" type="ORF">ABZV61_30295</name>
</gene>
<dbReference type="PANTHER" id="PTHR43156">
    <property type="entry name" value="STAGE II SPORULATION PROTEIN E-RELATED"/>
    <property type="match status" value="1"/>
</dbReference>
<organism evidence="4 5">
    <name type="scientific">Streptomyces sp. 900116325</name>
    <dbReference type="NCBI Taxonomy" id="3154295"/>
    <lineage>
        <taxon>Bacteria</taxon>
        <taxon>Bacillati</taxon>
        <taxon>Actinomycetota</taxon>
        <taxon>Actinomycetes</taxon>
        <taxon>Kitasatosporales</taxon>
        <taxon>Streptomycetaceae</taxon>
        <taxon>Streptomyces</taxon>
    </lineage>
</organism>
<evidence type="ECO:0000256" key="2">
    <source>
        <dbReference type="SAM" id="MobiDB-lite"/>
    </source>
</evidence>
<evidence type="ECO:0000313" key="5">
    <source>
        <dbReference type="Proteomes" id="UP001550044"/>
    </source>
</evidence>
<evidence type="ECO:0000313" key="4">
    <source>
        <dbReference type="EMBL" id="MET8436983.1"/>
    </source>
</evidence>
<keyword evidence="1 4" id="KW-0378">Hydrolase</keyword>
<dbReference type="GO" id="GO:0004722">
    <property type="term" value="F:protein serine/threonine phosphatase activity"/>
    <property type="evidence" value="ECO:0007669"/>
    <property type="project" value="UniProtKB-EC"/>
</dbReference>
<dbReference type="EMBL" id="JBEXIP010000032">
    <property type="protein sequence ID" value="MET8436983.1"/>
    <property type="molecule type" value="Genomic_DNA"/>
</dbReference>
<evidence type="ECO:0000256" key="1">
    <source>
        <dbReference type="ARBA" id="ARBA00022801"/>
    </source>
</evidence>
<feature type="domain" description="PPM-type phosphatase" evidence="3">
    <location>
        <begin position="179"/>
        <end position="396"/>
    </location>
</feature>
<dbReference type="Proteomes" id="UP001550044">
    <property type="component" value="Unassembled WGS sequence"/>
</dbReference>
<dbReference type="RefSeq" id="WP_356500427.1">
    <property type="nucleotide sequence ID" value="NZ_JBEXEF010000046.1"/>
</dbReference>
<evidence type="ECO:0000259" key="3">
    <source>
        <dbReference type="SMART" id="SM00331"/>
    </source>
</evidence>
<dbReference type="PANTHER" id="PTHR43156:SF2">
    <property type="entry name" value="STAGE II SPORULATION PROTEIN E"/>
    <property type="match status" value="1"/>
</dbReference>
<accession>A0ABV2UGK1</accession>
<dbReference type="InterPro" id="IPR052016">
    <property type="entry name" value="Bact_Sigma-Reg"/>
</dbReference>
<reference evidence="4 5" key="1">
    <citation type="submission" date="2024-06" db="EMBL/GenBank/DDBJ databases">
        <title>The Natural Products Discovery Center: Release of the First 8490 Sequenced Strains for Exploring Actinobacteria Biosynthetic Diversity.</title>
        <authorList>
            <person name="Kalkreuter E."/>
            <person name="Kautsar S.A."/>
            <person name="Yang D."/>
            <person name="Bader C.D."/>
            <person name="Teijaro C.N."/>
            <person name="Fluegel L."/>
            <person name="Davis C.M."/>
            <person name="Simpson J.R."/>
            <person name="Lauterbach L."/>
            <person name="Steele A.D."/>
            <person name="Gui C."/>
            <person name="Meng S."/>
            <person name="Li G."/>
            <person name="Viehrig K."/>
            <person name="Ye F."/>
            <person name="Su P."/>
            <person name="Kiefer A.F."/>
            <person name="Nichols A."/>
            <person name="Cepeda A.J."/>
            <person name="Yan W."/>
            <person name="Fan B."/>
            <person name="Jiang Y."/>
            <person name="Adhikari A."/>
            <person name="Zheng C.-J."/>
            <person name="Schuster L."/>
            <person name="Cowan T.M."/>
            <person name="Smanski M.J."/>
            <person name="Chevrette M.G."/>
            <person name="De Carvalho L.P.S."/>
            <person name="Shen B."/>
        </authorList>
    </citation>
    <scope>NUCLEOTIDE SEQUENCE [LARGE SCALE GENOMIC DNA]</scope>
    <source>
        <strain evidence="4 5">NPDC005137</strain>
    </source>
</reference>